<reference evidence="1 3" key="1">
    <citation type="journal article" date="2015" name="Biotechnol. Bioeng.">
        <title>Genome sequence and phenotypic characterization of Caulobacter segnis.</title>
        <authorList>
            <person name="Patel S."/>
            <person name="Fletcher B."/>
            <person name="Scott D.C."/>
            <person name="Ely B."/>
        </authorList>
    </citation>
    <scope>NUCLEOTIDE SEQUENCE [LARGE SCALE GENOMIC DNA]</scope>
    <source>
        <strain evidence="1 3">PS02</strain>
    </source>
</reference>
<evidence type="ECO:0000313" key="2">
    <source>
        <dbReference type="EMBL" id="OBR93218.1"/>
    </source>
</evidence>
<evidence type="ECO:0000313" key="3">
    <source>
        <dbReference type="Proteomes" id="UP000077384"/>
    </source>
</evidence>
<keyword evidence="4" id="KW-1185">Reference proteome</keyword>
<name>A0A166U256_9CLOT</name>
<protein>
    <recommendedName>
        <fullName evidence="5">FG-GAP repeat protein</fullName>
    </recommendedName>
</protein>
<dbReference type="AlphaFoldDB" id="A0A166U256"/>
<accession>A0A166U256</accession>
<dbReference type="RefSeq" id="WP_063600249.1">
    <property type="nucleotide sequence ID" value="NZ_LITQ01000003.1"/>
</dbReference>
<organism evidence="1 3">
    <name type="scientific">Clostridium coskatii</name>
    <dbReference type="NCBI Taxonomy" id="1705578"/>
    <lineage>
        <taxon>Bacteria</taxon>
        <taxon>Bacillati</taxon>
        <taxon>Bacillota</taxon>
        <taxon>Clostridia</taxon>
        <taxon>Eubacteriales</taxon>
        <taxon>Clostridiaceae</taxon>
        <taxon>Clostridium</taxon>
    </lineage>
</organism>
<comment type="caution">
    <text evidence="1">The sequence shown here is derived from an EMBL/GenBank/DDBJ whole genome shotgun (WGS) entry which is preliminary data.</text>
</comment>
<reference evidence="2 4" key="2">
    <citation type="journal article" date="2016" name="Front. Microbiol.">
        <title>Industrial Acetogenic Biocatalysts: A Comparative Metabolic and Genomic Analysis.</title>
        <authorList>
            <person name="Bengelsdorf F."/>
            <person name="Poehlein A."/>
            <person name="Sonja S."/>
            <person name="Erz C."/>
            <person name="Hummel T."/>
            <person name="Hoffmeister S."/>
            <person name="Daniel R."/>
            <person name="Durre P."/>
        </authorList>
    </citation>
    <scope>NUCLEOTIDE SEQUENCE [LARGE SCALE GENOMIC DNA]</scope>
    <source>
        <strain evidence="2 4">PTA-10522</strain>
    </source>
</reference>
<dbReference type="EMBL" id="LITQ01000003">
    <property type="protein sequence ID" value="OAA94474.1"/>
    <property type="molecule type" value="Genomic_DNA"/>
</dbReference>
<sequence length="244" mass="27890">MFFRFPDESMKNEDKVYIIDKKFADVNGDGRVETLMITGKKPYGENGFIEDMALVVRNKKTGLNIKIKPKENSGYDPKLFIGKFDEKSIIPFVFLSIDSGGSGRYYFDYIYSFKNNVTNLVFDYDKFNDENVYDAEYENFYKVGVKSQNKNLKGVIDLKSIRDKEYLSKIYNKDGTLKEPEAAGVLSLSNLSPLSINGSGTFDLLADQRIIGLYNSDTLGYVESILRWDKDKFMTIAVRLVVSM</sequence>
<proteinExistence type="predicted"/>
<evidence type="ECO:0000313" key="1">
    <source>
        <dbReference type="EMBL" id="OAA94474.1"/>
    </source>
</evidence>
<dbReference type="Proteomes" id="UP000093694">
    <property type="component" value="Unassembled WGS sequence"/>
</dbReference>
<dbReference type="Proteomes" id="UP000077384">
    <property type="component" value="Unassembled WGS sequence"/>
</dbReference>
<evidence type="ECO:0000313" key="4">
    <source>
        <dbReference type="Proteomes" id="UP000093694"/>
    </source>
</evidence>
<evidence type="ECO:0008006" key="5">
    <source>
        <dbReference type="Google" id="ProtNLM"/>
    </source>
</evidence>
<gene>
    <name evidence="2" type="ORF">CLCOS_26900</name>
    <name evidence="1" type="ORF">WX73_03020</name>
</gene>
<dbReference type="PATRIC" id="fig|1705578.3.peg.2678"/>
<dbReference type="EMBL" id="LROR01000054">
    <property type="protein sequence ID" value="OBR93218.1"/>
    <property type="molecule type" value="Genomic_DNA"/>
</dbReference>